<evidence type="ECO:0000313" key="3">
    <source>
        <dbReference type="Proteomes" id="UP001329915"/>
    </source>
</evidence>
<evidence type="ECO:0000256" key="1">
    <source>
        <dbReference type="SAM" id="Phobius"/>
    </source>
</evidence>
<feature type="transmembrane region" description="Helical" evidence="1">
    <location>
        <begin position="5"/>
        <end position="24"/>
    </location>
</feature>
<gene>
    <name evidence="2" type="ORF">MFMK1_003616</name>
</gene>
<feature type="transmembrane region" description="Helical" evidence="1">
    <location>
        <begin position="79"/>
        <end position="101"/>
    </location>
</feature>
<proteinExistence type="predicted"/>
<dbReference type="RefSeq" id="WP_366923124.1">
    <property type="nucleotide sequence ID" value="NZ_CP121694.1"/>
</dbReference>
<feature type="transmembrane region" description="Helical" evidence="1">
    <location>
        <begin position="44"/>
        <end position="67"/>
    </location>
</feature>
<organism evidence="2 3">
    <name type="scientific">Metallumcola ferriviriculae</name>
    <dbReference type="NCBI Taxonomy" id="3039180"/>
    <lineage>
        <taxon>Bacteria</taxon>
        <taxon>Bacillati</taxon>
        <taxon>Bacillota</taxon>
        <taxon>Clostridia</taxon>
        <taxon>Neomoorellales</taxon>
        <taxon>Desulfitibacteraceae</taxon>
        <taxon>Metallumcola</taxon>
    </lineage>
</organism>
<dbReference type="KEGG" id="dbc:MFMK1_003616"/>
<sequence>MNWKAVWKTVGLFLYVILVGFVIYKGEAYGKELQSISAATFNMYPAIIFNGLFPILIGLLLGIPELVSELKKSGRWRWNWVKFLGVGLPTFIVALIPLVAYSPISKYFYLLILLLGRNQPILILSGVVFGYIFLTSPYKQAEA</sequence>
<dbReference type="AlphaFoldDB" id="A0AAU0UTV7"/>
<dbReference type="Proteomes" id="UP001329915">
    <property type="component" value="Chromosome"/>
</dbReference>
<evidence type="ECO:0000313" key="2">
    <source>
        <dbReference type="EMBL" id="WRO23748.1"/>
    </source>
</evidence>
<accession>A0AAU0UTV7</accession>
<keyword evidence="3" id="KW-1185">Reference proteome</keyword>
<name>A0AAU0UTV7_9FIRM</name>
<keyword evidence="1" id="KW-0472">Membrane</keyword>
<protein>
    <submittedName>
        <fullName evidence="2">Uncharacterized protein</fullName>
    </submittedName>
</protein>
<feature type="transmembrane region" description="Helical" evidence="1">
    <location>
        <begin position="107"/>
        <end position="134"/>
    </location>
</feature>
<dbReference type="EMBL" id="CP121694">
    <property type="protein sequence ID" value="WRO23748.1"/>
    <property type="molecule type" value="Genomic_DNA"/>
</dbReference>
<keyword evidence="1" id="KW-0812">Transmembrane</keyword>
<reference evidence="2 3" key="1">
    <citation type="submission" date="2023-04" db="EMBL/GenBank/DDBJ databases">
        <authorList>
            <person name="Hsu D."/>
        </authorList>
    </citation>
    <scope>NUCLEOTIDE SEQUENCE [LARGE SCALE GENOMIC DNA]</scope>
    <source>
        <strain evidence="2 3">MK1</strain>
    </source>
</reference>
<keyword evidence="1" id="KW-1133">Transmembrane helix</keyword>